<evidence type="ECO:0008006" key="4">
    <source>
        <dbReference type="Google" id="ProtNLM"/>
    </source>
</evidence>
<protein>
    <recommendedName>
        <fullName evidence="4">Arrestin-like N-terminal domain-containing protein</fullName>
    </recommendedName>
</protein>
<dbReference type="InterPro" id="IPR039634">
    <property type="entry name" value="Bul1-like"/>
</dbReference>
<keyword evidence="3" id="KW-1185">Reference proteome</keyword>
<feature type="compositionally biased region" description="Polar residues" evidence="1">
    <location>
        <begin position="505"/>
        <end position="517"/>
    </location>
</feature>
<evidence type="ECO:0000256" key="1">
    <source>
        <dbReference type="SAM" id="MobiDB-lite"/>
    </source>
</evidence>
<dbReference type="InterPro" id="IPR014752">
    <property type="entry name" value="Arrestin-like_C"/>
</dbReference>
<organism evidence="2 3">
    <name type="scientific">Lecanosticta acicola</name>
    <dbReference type="NCBI Taxonomy" id="111012"/>
    <lineage>
        <taxon>Eukaryota</taxon>
        <taxon>Fungi</taxon>
        <taxon>Dikarya</taxon>
        <taxon>Ascomycota</taxon>
        <taxon>Pezizomycotina</taxon>
        <taxon>Dothideomycetes</taxon>
        <taxon>Dothideomycetidae</taxon>
        <taxon>Mycosphaerellales</taxon>
        <taxon>Mycosphaerellaceae</taxon>
        <taxon>Lecanosticta</taxon>
    </lineage>
</organism>
<name>A0AAI8Z6G9_9PEZI</name>
<sequence>MTAPSRSGSDAANNMPSMLRGLYQSAHKPDIKINLDNRRTTCTTLDKLQGVVQITAPTDTSFDDIDVEFVGTSRTYVERLTTAAAVSGRSEAFHQFLKLLMPRMQQHYPQDKILKAGQTYEFPFVFVVPPQLLPRICQHKVANDTLRDAHTQLPPSFGDLGEPQGASKIDKLDDMAPEMASIRYGVFARISKNRESDGEVTRTTLASKARRLRIIPSTPEQPPLAIDHDDAEYTMRKERVIRKGPLRPKLGTLVVEATQPPSMRMHARSEADQQPAMATIMLRFDPVDEKAPPPRLGSLSSKLKVCTYFASTSRSTYPTKQASLLDMSQGLHSEQLNLASRCVANVEWTKHDSNNVDSPDRRDPASSTAFVGMSTAYKGKSYYLAKILAPVSLPTNKAFVPTFHSCLISRVYQLKLELGLHTAGLGGTVDLKIPLQISCQGSNGENSPRRGSVNSSMEMEMDDEDVGGFFEARTLRIPDDQYVGRSRIGSEVPLEDDAPPGYSYFSPQNGTQRVPVF</sequence>
<feature type="region of interest" description="Disordered" evidence="1">
    <location>
        <begin position="490"/>
        <end position="517"/>
    </location>
</feature>
<dbReference type="Proteomes" id="UP001296104">
    <property type="component" value="Unassembled WGS sequence"/>
</dbReference>
<dbReference type="EMBL" id="CAVMBE010000083">
    <property type="protein sequence ID" value="CAK4033287.1"/>
    <property type="molecule type" value="Genomic_DNA"/>
</dbReference>
<gene>
    <name evidence="2" type="ORF">LECACI_7A008445</name>
</gene>
<reference evidence="2" key="1">
    <citation type="submission" date="2023-11" db="EMBL/GenBank/DDBJ databases">
        <authorList>
            <person name="Alioto T."/>
            <person name="Alioto T."/>
            <person name="Gomez Garrido J."/>
        </authorList>
    </citation>
    <scope>NUCLEOTIDE SEQUENCE</scope>
</reference>
<comment type="caution">
    <text evidence="2">The sequence shown here is derived from an EMBL/GenBank/DDBJ whole genome shotgun (WGS) entry which is preliminary data.</text>
</comment>
<dbReference type="PANTHER" id="PTHR31904">
    <property type="entry name" value="BYPASS OF STOP CODON PROTEIN 5-RELATED"/>
    <property type="match status" value="1"/>
</dbReference>
<accession>A0AAI8Z6G9</accession>
<dbReference type="PANTHER" id="PTHR31904:SF1">
    <property type="entry name" value="BYPASS OF STOP CODON PROTEIN 5-RELATED"/>
    <property type="match status" value="1"/>
</dbReference>
<proteinExistence type="predicted"/>
<dbReference type="AlphaFoldDB" id="A0AAI8Z6G9"/>
<evidence type="ECO:0000313" key="3">
    <source>
        <dbReference type="Proteomes" id="UP001296104"/>
    </source>
</evidence>
<evidence type="ECO:0000313" key="2">
    <source>
        <dbReference type="EMBL" id="CAK4033287.1"/>
    </source>
</evidence>
<dbReference type="Gene3D" id="2.60.40.640">
    <property type="match status" value="1"/>
</dbReference>